<comment type="caution">
    <text evidence="2">The sequence shown here is derived from an EMBL/GenBank/DDBJ whole genome shotgun (WGS) entry which is preliminary data.</text>
</comment>
<reference evidence="2 3" key="1">
    <citation type="submission" date="2020-04" db="EMBL/GenBank/DDBJ databases">
        <title>Plant Genome Project.</title>
        <authorList>
            <person name="Zhang R.-G."/>
        </authorList>
    </citation>
    <scope>NUCLEOTIDE SEQUENCE [LARGE SCALE GENOMIC DNA]</scope>
    <source>
        <strain evidence="2">YNK0</strain>
        <tissue evidence="2">Leaf</tissue>
    </source>
</reference>
<keyword evidence="1" id="KW-0812">Transmembrane</keyword>
<sequence>MFLAFSHTVIGHGHRSRKNRSLSSRKLSVYSTRMEMLGDGFDFSSSAIFTYSVLLSSVCFSLQILFVLLSFGVPGTVEINLFEKKRKRYGSSRKMGEMMIQMEIVLQEEIGSKRSLPPLDLIVGTGTRVFSSPEEPLSSPEWVLCLRKSSEALGHEMLLFAPWKKKPKSQNSHRRKSQFGTLDGDNSFGYLHGVGGPIQ</sequence>
<protein>
    <submittedName>
        <fullName evidence="2">Uncharacterized protein</fullName>
    </submittedName>
</protein>
<gene>
    <name evidence="2" type="ORF">HHK36_013643</name>
</gene>
<organism evidence="2 3">
    <name type="scientific">Tetracentron sinense</name>
    <name type="common">Spur-leaf</name>
    <dbReference type="NCBI Taxonomy" id="13715"/>
    <lineage>
        <taxon>Eukaryota</taxon>
        <taxon>Viridiplantae</taxon>
        <taxon>Streptophyta</taxon>
        <taxon>Embryophyta</taxon>
        <taxon>Tracheophyta</taxon>
        <taxon>Spermatophyta</taxon>
        <taxon>Magnoliopsida</taxon>
        <taxon>Trochodendrales</taxon>
        <taxon>Trochodendraceae</taxon>
        <taxon>Tetracentron</taxon>
    </lineage>
</organism>
<keyword evidence="1" id="KW-0472">Membrane</keyword>
<proteinExistence type="predicted"/>
<accession>A0A834Z7H8</accession>
<dbReference type="Proteomes" id="UP000655225">
    <property type="component" value="Unassembled WGS sequence"/>
</dbReference>
<dbReference type="EMBL" id="JABCRI010000009">
    <property type="protein sequence ID" value="KAF8400346.1"/>
    <property type="molecule type" value="Genomic_DNA"/>
</dbReference>
<dbReference type="AlphaFoldDB" id="A0A834Z7H8"/>
<feature type="transmembrane region" description="Helical" evidence="1">
    <location>
        <begin position="48"/>
        <end position="77"/>
    </location>
</feature>
<keyword evidence="3" id="KW-1185">Reference proteome</keyword>
<keyword evidence="1" id="KW-1133">Transmembrane helix</keyword>
<evidence type="ECO:0000256" key="1">
    <source>
        <dbReference type="SAM" id="Phobius"/>
    </source>
</evidence>
<evidence type="ECO:0000313" key="2">
    <source>
        <dbReference type="EMBL" id="KAF8400346.1"/>
    </source>
</evidence>
<evidence type="ECO:0000313" key="3">
    <source>
        <dbReference type="Proteomes" id="UP000655225"/>
    </source>
</evidence>
<name>A0A834Z7H8_TETSI</name>